<feature type="non-terminal residue" evidence="1">
    <location>
        <position position="131"/>
    </location>
</feature>
<feature type="non-terminal residue" evidence="1">
    <location>
        <position position="1"/>
    </location>
</feature>
<name>A0A023G2H6_AMBTT</name>
<reference evidence="1" key="1">
    <citation type="submission" date="2014-03" db="EMBL/GenBank/DDBJ databases">
        <title>The sialotranscriptome of Amblyomma triste, Amblyomma parvum and Amblyomma cajennense ticks, uncovered by 454-based RNA-seq.</title>
        <authorList>
            <person name="Garcia G.R."/>
            <person name="Gardinassi L.G."/>
            <person name="Ribeiro J.M."/>
            <person name="Anatriello E."/>
            <person name="Ferreira B.R."/>
            <person name="Moreira H.N."/>
            <person name="Mafra C."/>
            <person name="Olegario M.M."/>
            <person name="Szabo P.J."/>
            <person name="Miranda-Santos I.K."/>
            <person name="Maruyama S.R."/>
        </authorList>
    </citation>
    <scope>NUCLEOTIDE SEQUENCE</scope>
    <source>
        <strain evidence="1">Mato Grasso do Sul</strain>
        <tissue evidence="1">Salivary glands</tissue>
    </source>
</reference>
<sequence length="131" mass="14575">KRIAEITIKAEEYATQLARQGWQQFSSSLNGTLSTANTWRILKALMDPTKTKTESGKAIQKLVHQYDGTDEELLEAVRIKCYGKDNPQGYDGEYQGADNPAMDRPITREEVQAAIRATTRNTAAGADKIKN</sequence>
<protein>
    <submittedName>
        <fullName evidence="1">Putative polymerase ixodes scapularis polymerase</fullName>
    </submittedName>
</protein>
<evidence type="ECO:0000313" key="1">
    <source>
        <dbReference type="EMBL" id="JAC28401.1"/>
    </source>
</evidence>
<proteinExistence type="evidence at transcript level"/>
<dbReference type="AlphaFoldDB" id="A0A023G2H6"/>
<organism evidence="1">
    <name type="scientific">Amblyomma triste</name>
    <name type="common">Neotropical tick</name>
    <dbReference type="NCBI Taxonomy" id="251400"/>
    <lineage>
        <taxon>Eukaryota</taxon>
        <taxon>Metazoa</taxon>
        <taxon>Ecdysozoa</taxon>
        <taxon>Arthropoda</taxon>
        <taxon>Chelicerata</taxon>
        <taxon>Arachnida</taxon>
        <taxon>Acari</taxon>
        <taxon>Parasitiformes</taxon>
        <taxon>Ixodida</taxon>
        <taxon>Ixodoidea</taxon>
        <taxon>Ixodidae</taxon>
        <taxon>Amblyomminae</taxon>
        <taxon>Amblyomma</taxon>
    </lineage>
</organism>
<dbReference type="EMBL" id="GBBM01007017">
    <property type="protein sequence ID" value="JAC28401.1"/>
    <property type="molecule type" value="mRNA"/>
</dbReference>
<accession>A0A023G2H6</accession>